<feature type="transmembrane region" description="Helical" evidence="5">
    <location>
        <begin position="169"/>
        <end position="188"/>
    </location>
</feature>
<accession>A0A840A884</accession>
<dbReference type="Pfam" id="PF01794">
    <property type="entry name" value="Ferric_reduct"/>
    <property type="match status" value="1"/>
</dbReference>
<evidence type="ECO:0000259" key="6">
    <source>
        <dbReference type="Pfam" id="PF01794"/>
    </source>
</evidence>
<evidence type="ECO:0000256" key="4">
    <source>
        <dbReference type="ARBA" id="ARBA00023136"/>
    </source>
</evidence>
<evidence type="ECO:0000313" key="7">
    <source>
        <dbReference type="EMBL" id="MBB3896713.1"/>
    </source>
</evidence>
<keyword evidence="8" id="KW-1185">Reference proteome</keyword>
<evidence type="ECO:0000256" key="3">
    <source>
        <dbReference type="ARBA" id="ARBA00022989"/>
    </source>
</evidence>
<gene>
    <name evidence="7" type="ORF">GGQ83_000139</name>
</gene>
<organism evidence="7 8">
    <name type="scientific">Roseococcus suduntuyensis</name>
    <dbReference type="NCBI Taxonomy" id="455361"/>
    <lineage>
        <taxon>Bacteria</taxon>
        <taxon>Pseudomonadati</taxon>
        <taxon>Pseudomonadota</taxon>
        <taxon>Alphaproteobacteria</taxon>
        <taxon>Acetobacterales</taxon>
        <taxon>Roseomonadaceae</taxon>
        <taxon>Roseococcus</taxon>
    </lineage>
</organism>
<feature type="transmembrane region" description="Helical" evidence="5">
    <location>
        <begin position="114"/>
        <end position="132"/>
    </location>
</feature>
<reference evidence="7 8" key="1">
    <citation type="submission" date="2020-08" db="EMBL/GenBank/DDBJ databases">
        <title>Genomic Encyclopedia of Type Strains, Phase IV (KMG-IV): sequencing the most valuable type-strain genomes for metagenomic binning, comparative biology and taxonomic classification.</title>
        <authorList>
            <person name="Goeker M."/>
        </authorList>
    </citation>
    <scope>NUCLEOTIDE SEQUENCE [LARGE SCALE GENOMIC DNA]</scope>
    <source>
        <strain evidence="7 8">DSM 19979</strain>
    </source>
</reference>
<sequence>MTRGRAALAWVGLALALAVPLVVAARSPLLAWREPIYIAAGMAGVVGLGLLLVQPLLAGGHLPGLRLMASRRLHAWVGAGLVLAVVLHVAGLWLTSPPDVVDALLFRSPTPFSAWGVVAMWAVFGAALLALLRRRLRPLLWRLCHVTLAAIIVLGTVVHAWLVDGTMGTLSKAMLCLLVLAAAARAVHEARLPAALRRLGRRGG</sequence>
<feature type="transmembrane region" description="Helical" evidence="5">
    <location>
        <begin position="73"/>
        <end position="94"/>
    </location>
</feature>
<feature type="transmembrane region" description="Helical" evidence="5">
    <location>
        <begin position="34"/>
        <end position="53"/>
    </location>
</feature>
<keyword evidence="3 5" id="KW-1133">Transmembrane helix</keyword>
<dbReference type="GO" id="GO:0016020">
    <property type="term" value="C:membrane"/>
    <property type="evidence" value="ECO:0007669"/>
    <property type="project" value="UniProtKB-SubCell"/>
</dbReference>
<feature type="transmembrane region" description="Helical" evidence="5">
    <location>
        <begin position="139"/>
        <end position="163"/>
    </location>
</feature>
<dbReference type="EMBL" id="JACIDJ010000001">
    <property type="protein sequence ID" value="MBB3896713.1"/>
    <property type="molecule type" value="Genomic_DNA"/>
</dbReference>
<protein>
    <submittedName>
        <fullName evidence="7">Putative ferric reductase</fullName>
    </submittedName>
</protein>
<dbReference type="InterPro" id="IPR013130">
    <property type="entry name" value="Fe3_Rdtase_TM_dom"/>
</dbReference>
<evidence type="ECO:0000256" key="1">
    <source>
        <dbReference type="ARBA" id="ARBA00004141"/>
    </source>
</evidence>
<proteinExistence type="predicted"/>
<dbReference type="AlphaFoldDB" id="A0A840A884"/>
<evidence type="ECO:0000256" key="5">
    <source>
        <dbReference type="SAM" id="Phobius"/>
    </source>
</evidence>
<comment type="caution">
    <text evidence="7">The sequence shown here is derived from an EMBL/GenBank/DDBJ whole genome shotgun (WGS) entry which is preliminary data.</text>
</comment>
<keyword evidence="2 5" id="KW-0812">Transmembrane</keyword>
<name>A0A840A884_9PROT</name>
<feature type="domain" description="Ferric oxidoreductase" evidence="6">
    <location>
        <begin position="44"/>
        <end position="155"/>
    </location>
</feature>
<keyword evidence="4 5" id="KW-0472">Membrane</keyword>
<dbReference type="RefSeq" id="WP_184381678.1">
    <property type="nucleotide sequence ID" value="NZ_JACIDJ010000001.1"/>
</dbReference>
<evidence type="ECO:0000256" key="2">
    <source>
        <dbReference type="ARBA" id="ARBA00022692"/>
    </source>
</evidence>
<evidence type="ECO:0000313" key="8">
    <source>
        <dbReference type="Proteomes" id="UP000553193"/>
    </source>
</evidence>
<comment type="subcellular location">
    <subcellularLocation>
        <location evidence="1">Membrane</location>
        <topology evidence="1">Multi-pass membrane protein</topology>
    </subcellularLocation>
</comment>
<dbReference type="Proteomes" id="UP000553193">
    <property type="component" value="Unassembled WGS sequence"/>
</dbReference>